<evidence type="ECO:0000256" key="5">
    <source>
        <dbReference type="ARBA" id="ARBA00022989"/>
    </source>
</evidence>
<gene>
    <name evidence="14" type="ORF">TCAL_04371</name>
</gene>
<dbReference type="PANTHER" id="PTHR10117">
    <property type="entry name" value="TRANSIENT RECEPTOR POTENTIAL CHANNEL"/>
    <property type="match status" value="1"/>
</dbReference>
<dbReference type="Pfam" id="PF00520">
    <property type="entry name" value="Ion_trans"/>
    <property type="match status" value="1"/>
</dbReference>
<evidence type="ECO:0000256" key="11">
    <source>
        <dbReference type="SAM" id="MobiDB-lite"/>
    </source>
</evidence>
<evidence type="ECO:0000256" key="8">
    <source>
        <dbReference type="ARBA" id="ARBA00023136"/>
    </source>
</evidence>
<keyword evidence="3 12" id="KW-0812">Transmembrane</keyword>
<dbReference type="InterPro" id="IPR002153">
    <property type="entry name" value="TRPC_channel"/>
</dbReference>
<keyword evidence="4" id="KW-0677">Repeat</keyword>
<organism evidence="14 15">
    <name type="scientific">Tigriopus californicus</name>
    <name type="common">Marine copepod</name>
    <dbReference type="NCBI Taxonomy" id="6832"/>
    <lineage>
        <taxon>Eukaryota</taxon>
        <taxon>Metazoa</taxon>
        <taxon>Ecdysozoa</taxon>
        <taxon>Arthropoda</taxon>
        <taxon>Crustacea</taxon>
        <taxon>Multicrustacea</taxon>
        <taxon>Hexanauplia</taxon>
        <taxon>Copepoda</taxon>
        <taxon>Harpacticoida</taxon>
        <taxon>Harpacticidae</taxon>
        <taxon>Tigriopus</taxon>
    </lineage>
</organism>
<feature type="compositionally biased region" description="Polar residues" evidence="11">
    <location>
        <begin position="1034"/>
        <end position="1045"/>
    </location>
</feature>
<evidence type="ECO:0000256" key="3">
    <source>
        <dbReference type="ARBA" id="ARBA00022692"/>
    </source>
</evidence>
<feature type="compositionally biased region" description="Basic and acidic residues" evidence="11">
    <location>
        <begin position="28"/>
        <end position="37"/>
    </location>
</feature>
<dbReference type="Pfam" id="PF08344">
    <property type="entry name" value="TRP_2"/>
    <property type="match status" value="1"/>
</dbReference>
<dbReference type="STRING" id="6832.A0A553NNL3"/>
<dbReference type="PROSITE" id="PS50088">
    <property type="entry name" value="ANK_REPEAT"/>
    <property type="match status" value="1"/>
</dbReference>
<feature type="compositionally biased region" description="Polar residues" evidence="11">
    <location>
        <begin position="880"/>
        <end position="900"/>
    </location>
</feature>
<reference evidence="14 15" key="1">
    <citation type="journal article" date="2018" name="Nat. Ecol. Evol.">
        <title>Genomic signatures of mitonuclear coevolution across populations of Tigriopus californicus.</title>
        <authorList>
            <person name="Barreto F.S."/>
            <person name="Watson E.T."/>
            <person name="Lima T.G."/>
            <person name="Willett C.S."/>
            <person name="Edmands S."/>
            <person name="Li W."/>
            <person name="Burton R.S."/>
        </authorList>
    </citation>
    <scope>NUCLEOTIDE SEQUENCE [LARGE SCALE GENOMIC DNA]</scope>
    <source>
        <strain evidence="14 15">San Diego</strain>
    </source>
</reference>
<evidence type="ECO:0000256" key="7">
    <source>
        <dbReference type="ARBA" id="ARBA00023065"/>
    </source>
</evidence>
<dbReference type="PRINTS" id="PR01097">
    <property type="entry name" value="TRNSRECEPTRP"/>
</dbReference>
<keyword evidence="2" id="KW-0813">Transport</keyword>
<dbReference type="InterPro" id="IPR013555">
    <property type="entry name" value="TRP_dom"/>
</dbReference>
<dbReference type="PANTHER" id="PTHR10117:SF51">
    <property type="entry name" value="TRANSIENT RECEPTOR POTENTIAL PROTEIN"/>
    <property type="match status" value="1"/>
</dbReference>
<feature type="repeat" description="ANK" evidence="10">
    <location>
        <begin position="157"/>
        <end position="189"/>
    </location>
</feature>
<dbReference type="GO" id="GO:0005886">
    <property type="term" value="C:plasma membrane"/>
    <property type="evidence" value="ECO:0007669"/>
    <property type="project" value="TreeGrafter"/>
</dbReference>
<evidence type="ECO:0000259" key="13">
    <source>
        <dbReference type="SMART" id="SM01420"/>
    </source>
</evidence>
<dbReference type="SMART" id="SM01420">
    <property type="entry name" value="TRP_2"/>
    <property type="match status" value="1"/>
</dbReference>
<dbReference type="AlphaFoldDB" id="A0A553NNL3"/>
<feature type="compositionally biased region" description="Basic and acidic residues" evidence="11">
    <location>
        <begin position="1005"/>
        <end position="1014"/>
    </location>
</feature>
<evidence type="ECO:0000313" key="14">
    <source>
        <dbReference type="EMBL" id="TRY66970.1"/>
    </source>
</evidence>
<comment type="subcellular location">
    <subcellularLocation>
        <location evidence="1">Membrane</location>
        <topology evidence="1">Multi-pass membrane protein</topology>
    </subcellularLocation>
</comment>
<evidence type="ECO:0000256" key="4">
    <source>
        <dbReference type="ARBA" id="ARBA00022737"/>
    </source>
</evidence>
<evidence type="ECO:0000256" key="10">
    <source>
        <dbReference type="PROSITE-ProRule" id="PRU00023"/>
    </source>
</evidence>
<dbReference type="SUPFAM" id="SSF48403">
    <property type="entry name" value="Ankyrin repeat"/>
    <property type="match status" value="1"/>
</dbReference>
<feature type="region of interest" description="Disordered" evidence="11">
    <location>
        <begin position="1"/>
        <end position="37"/>
    </location>
</feature>
<evidence type="ECO:0000256" key="1">
    <source>
        <dbReference type="ARBA" id="ARBA00004141"/>
    </source>
</evidence>
<keyword evidence="15" id="KW-1185">Reference proteome</keyword>
<evidence type="ECO:0000313" key="15">
    <source>
        <dbReference type="Proteomes" id="UP000318571"/>
    </source>
</evidence>
<feature type="domain" description="Transient receptor ion channel" evidence="13">
    <location>
        <begin position="192"/>
        <end position="254"/>
    </location>
</feature>
<name>A0A553NNL3_TIGCA</name>
<keyword evidence="8 12" id="KW-0472">Membrane</keyword>
<proteinExistence type="predicted"/>
<dbReference type="GO" id="GO:0034703">
    <property type="term" value="C:cation channel complex"/>
    <property type="evidence" value="ECO:0007669"/>
    <property type="project" value="TreeGrafter"/>
</dbReference>
<dbReference type="SMART" id="SM00248">
    <property type="entry name" value="ANK"/>
    <property type="match status" value="2"/>
</dbReference>
<feature type="region of interest" description="Disordered" evidence="11">
    <location>
        <begin position="997"/>
        <end position="1045"/>
    </location>
</feature>
<keyword evidence="6 10" id="KW-0040">ANK repeat</keyword>
<feature type="transmembrane region" description="Helical" evidence="12">
    <location>
        <begin position="588"/>
        <end position="613"/>
    </location>
</feature>
<dbReference type="Gene3D" id="1.25.40.20">
    <property type="entry name" value="Ankyrin repeat-containing domain"/>
    <property type="match status" value="1"/>
</dbReference>
<dbReference type="Pfam" id="PF00023">
    <property type="entry name" value="Ank"/>
    <property type="match status" value="1"/>
</dbReference>
<dbReference type="GO" id="GO:0051480">
    <property type="term" value="P:regulation of cytosolic calcium ion concentration"/>
    <property type="evidence" value="ECO:0007669"/>
    <property type="project" value="TreeGrafter"/>
</dbReference>
<keyword evidence="7" id="KW-0406">Ion transport</keyword>
<evidence type="ECO:0000256" key="2">
    <source>
        <dbReference type="ARBA" id="ARBA00022448"/>
    </source>
</evidence>
<dbReference type="OMA" id="NEGLQMD"/>
<dbReference type="Pfam" id="PF12796">
    <property type="entry name" value="Ank_2"/>
    <property type="match status" value="1"/>
</dbReference>
<feature type="compositionally biased region" description="Acidic residues" evidence="11">
    <location>
        <begin position="1015"/>
        <end position="1026"/>
    </location>
</feature>
<dbReference type="GO" id="GO:0070679">
    <property type="term" value="F:inositol 1,4,5 trisphosphate binding"/>
    <property type="evidence" value="ECO:0007669"/>
    <property type="project" value="TreeGrafter"/>
</dbReference>
<dbReference type="GO" id="GO:0015279">
    <property type="term" value="F:store-operated calcium channel activity"/>
    <property type="evidence" value="ECO:0007669"/>
    <property type="project" value="TreeGrafter"/>
</dbReference>
<feature type="transmembrane region" description="Helical" evidence="12">
    <location>
        <begin position="498"/>
        <end position="524"/>
    </location>
</feature>
<dbReference type="Proteomes" id="UP000318571">
    <property type="component" value="Chromosome 4"/>
</dbReference>
<comment type="caution">
    <text evidence="14">The sequence shown here is derived from an EMBL/GenBank/DDBJ whole genome shotgun (WGS) entry which is preliminary data.</text>
</comment>
<evidence type="ECO:0000256" key="12">
    <source>
        <dbReference type="SAM" id="Phobius"/>
    </source>
</evidence>
<sequence length="1045" mass="118602">MTISKDPEKAQANGTVRAPSLKRSSRTNSHEFETVRPEQRVLTPDEKLYLLNVERGDVPNVKKTVAALRGKKNIFDINSVDPLGRSALIIAIENENLEMMQYLLEAGIETRDSLLVAIREDYVDGVDALLRHEEETHKSGTPYSWEQVDQVTANFTSDITPLILAAQRNNYEILKMLLDRGATIPMPHDVKCSCDDCVEESTVDSLRFSLSRINAYKALASPSLIALSSKDPILTAFELSNELKRLGSFVTHPSVQQLLAAIWYEGLPGFRRLHIIKQVTLVIKNACMFPIYSMFYVVAKNSSYGKFASKPFVKFINNSASYMFFLFLLALASQRADQITIDIIVLVIPGTEWLAEMKAGWIKHERGSLPTVIEMAVILWVNALLWKEIKAVFREGLLEYLSNMWNIADIASYGAFMNWIGLRVLSFIMVQKEVWEGKPADEIWIPRSQWGAFDPHLLSEGMFGAGMICSFLKLIHIFSINPYLGPLQVSLGKMVIDIAKWLVLYVLVLFSFGCGLNQLLWYYADLERQQCYSLPGGLPDFDENGDSCVMWRRFANLWETSQSLFWAGFGLVELGDFDLKGIKEFTRFWGLLMFGSYSVCNIIVLLNMLIAMMSNSYTIISSRSDIEWKFARSKLWISYFDEGGTVAAPFNLIPNTRTFKRFMFWKKRGCDLATADEKKKADNRYYGVVRCLVRRYITEEQRKSQDFNITEDDINEVRQDINSFRYELINILKMNDMKTPQMKNENTVMGRKSKDLERMIQKGFQMATPEAIMENAFSQHIGNKPKDEIDVCLKQLSSEQLVSYNPKLVDYTPATRIAYAKFKSRLDQIKEPDVEESTTKPDELEVATRITLENESISKMPAEPPKKPPRDPELVKASSPIKSATTKLENETLATSSSSAPDLVRKVEPMAQEEMIEPIQPEIIQVSPKQKIVKAEDVKVDPTESTSDLPAEVMVQTSPKKETSLLGNIEVEMVTLPKAEPLKVDQKNATPITLAQLDTAQAEGVESREEKEIAQEEPEEEEEEETRFDPKGKSISTGRNITGWI</sequence>
<dbReference type="EMBL" id="VCGU01000011">
    <property type="protein sequence ID" value="TRY66970.1"/>
    <property type="molecule type" value="Genomic_DNA"/>
</dbReference>
<dbReference type="InterPro" id="IPR036770">
    <property type="entry name" value="Ankyrin_rpt-contain_sf"/>
</dbReference>
<dbReference type="InterPro" id="IPR005821">
    <property type="entry name" value="Ion_trans_dom"/>
</dbReference>
<dbReference type="PROSITE" id="PS50297">
    <property type="entry name" value="ANK_REP_REGION"/>
    <property type="match status" value="1"/>
</dbReference>
<protein>
    <recommendedName>
        <fullName evidence="13">Transient receptor ion channel domain-containing protein</fullName>
    </recommendedName>
</protein>
<keyword evidence="9" id="KW-0407">Ion channel</keyword>
<evidence type="ECO:0000256" key="6">
    <source>
        <dbReference type="ARBA" id="ARBA00023043"/>
    </source>
</evidence>
<keyword evidence="5 12" id="KW-1133">Transmembrane helix</keyword>
<dbReference type="InterPro" id="IPR002110">
    <property type="entry name" value="Ankyrin_rpt"/>
</dbReference>
<feature type="region of interest" description="Disordered" evidence="11">
    <location>
        <begin position="850"/>
        <end position="901"/>
    </location>
</feature>
<accession>A0A553NNL3</accession>
<evidence type="ECO:0000256" key="9">
    <source>
        <dbReference type="ARBA" id="ARBA00023303"/>
    </source>
</evidence>
<feature type="compositionally biased region" description="Basic and acidic residues" evidence="11">
    <location>
        <begin position="864"/>
        <end position="874"/>
    </location>
</feature>